<sequence>MDFIYELLNDEEYNYVWRCVYRNLNFKPNIEKNVVVFKIDNPCAIYDISQVKEDNIDNLEVLLQKAFFIL</sequence>
<dbReference type="RefSeq" id="WP_077845646.1">
    <property type="nucleotide sequence ID" value="NZ_LZZM01000022.1"/>
</dbReference>
<dbReference type="AlphaFoldDB" id="A0A1S8TWT9"/>
<dbReference type="Pfam" id="PF10898">
    <property type="entry name" value="DUF2716"/>
    <property type="match status" value="1"/>
</dbReference>
<dbReference type="InterPro" id="IPR020323">
    <property type="entry name" value="DUF2716"/>
</dbReference>
<protein>
    <submittedName>
        <fullName evidence="1">Uncharacterized protein</fullName>
    </submittedName>
</protein>
<dbReference type="STRING" id="29367.CLPUN_03350"/>
<evidence type="ECO:0000313" key="2">
    <source>
        <dbReference type="Proteomes" id="UP000190890"/>
    </source>
</evidence>
<dbReference type="OrthoDB" id="80999at2"/>
<proteinExistence type="predicted"/>
<accession>A0A1S8TWT9</accession>
<organism evidence="1 2">
    <name type="scientific">Clostridium puniceum</name>
    <dbReference type="NCBI Taxonomy" id="29367"/>
    <lineage>
        <taxon>Bacteria</taxon>
        <taxon>Bacillati</taxon>
        <taxon>Bacillota</taxon>
        <taxon>Clostridia</taxon>
        <taxon>Eubacteriales</taxon>
        <taxon>Clostridiaceae</taxon>
        <taxon>Clostridium</taxon>
    </lineage>
</organism>
<dbReference type="EMBL" id="LZZM01000022">
    <property type="protein sequence ID" value="OOM82196.1"/>
    <property type="molecule type" value="Genomic_DNA"/>
</dbReference>
<evidence type="ECO:0000313" key="1">
    <source>
        <dbReference type="EMBL" id="OOM82196.1"/>
    </source>
</evidence>
<reference evidence="1 2" key="1">
    <citation type="submission" date="2016-05" db="EMBL/GenBank/DDBJ databases">
        <title>Microbial solvent formation.</title>
        <authorList>
            <person name="Poehlein A."/>
            <person name="Montoya Solano J.D."/>
            <person name="Flitsch S."/>
            <person name="Krabben P."/>
            <person name="Duerre P."/>
            <person name="Daniel R."/>
        </authorList>
    </citation>
    <scope>NUCLEOTIDE SEQUENCE [LARGE SCALE GENOMIC DNA]</scope>
    <source>
        <strain evidence="1 2">DSM 2619</strain>
    </source>
</reference>
<name>A0A1S8TWT9_9CLOT</name>
<keyword evidence="2" id="KW-1185">Reference proteome</keyword>
<gene>
    <name evidence="1" type="ORF">CLPUN_03350</name>
</gene>
<dbReference type="Proteomes" id="UP000190890">
    <property type="component" value="Unassembled WGS sequence"/>
</dbReference>
<comment type="caution">
    <text evidence="1">The sequence shown here is derived from an EMBL/GenBank/DDBJ whole genome shotgun (WGS) entry which is preliminary data.</text>
</comment>